<dbReference type="Gene3D" id="3.30.420.10">
    <property type="entry name" value="Ribonuclease H-like superfamily/Ribonuclease H"/>
    <property type="match status" value="1"/>
</dbReference>
<dbReference type="GO" id="GO:0003676">
    <property type="term" value="F:nucleic acid binding"/>
    <property type="evidence" value="ECO:0007669"/>
    <property type="project" value="InterPro"/>
</dbReference>
<reference evidence="1 2" key="1">
    <citation type="journal article" date="2017" name="Genome Biol. Evol.">
        <title>Phytophthora megakarya and P. palmivora, closely related causal agents of cacao black pod rot, underwent increases in genome sizes and gene numbers by different mechanisms.</title>
        <authorList>
            <person name="Ali S.S."/>
            <person name="Shao J."/>
            <person name="Lary D.J."/>
            <person name="Kronmiller B."/>
            <person name="Shen D."/>
            <person name="Strem M.D."/>
            <person name="Amoako-Attah I."/>
            <person name="Akrofi A.Y."/>
            <person name="Begoude B.A."/>
            <person name="Ten Hoopen G.M."/>
            <person name="Coulibaly K."/>
            <person name="Kebe B.I."/>
            <person name="Melnick R.L."/>
            <person name="Guiltinan M.J."/>
            <person name="Tyler B.M."/>
            <person name="Meinhardt L.W."/>
            <person name="Bailey B.A."/>
        </authorList>
    </citation>
    <scope>NUCLEOTIDE SEQUENCE [LARGE SCALE GENOMIC DNA]</scope>
    <source>
        <strain evidence="2">sbr112.9</strain>
    </source>
</reference>
<accession>A0A2P4YLL8</accession>
<sequence>MQYYWHDLRREPEIYSTRQSGGGSVMVWAAFCASDGNQNSERYIYTISEYLLPFIDCVYGRECVFQQDNASIHTSGATKEFLKEEKVDVMDWPITPH</sequence>
<keyword evidence="2" id="KW-1185">Reference proteome</keyword>
<dbReference type="InterPro" id="IPR036397">
    <property type="entry name" value="RNaseH_sf"/>
</dbReference>
<dbReference type="EMBL" id="NCKW01001930">
    <property type="protein sequence ID" value="POM78704.1"/>
    <property type="molecule type" value="Genomic_DNA"/>
</dbReference>
<dbReference type="Proteomes" id="UP000237271">
    <property type="component" value="Unassembled WGS sequence"/>
</dbReference>
<evidence type="ECO:0000313" key="2">
    <source>
        <dbReference type="Proteomes" id="UP000237271"/>
    </source>
</evidence>
<comment type="caution">
    <text evidence="1">The sequence shown here is derived from an EMBL/GenBank/DDBJ whole genome shotgun (WGS) entry which is preliminary data.</text>
</comment>
<gene>
    <name evidence="1" type="ORF">PHPALM_3739</name>
</gene>
<evidence type="ECO:0008006" key="3">
    <source>
        <dbReference type="Google" id="ProtNLM"/>
    </source>
</evidence>
<name>A0A2P4YLL8_9STRA</name>
<protein>
    <recommendedName>
        <fullName evidence="3">Transposase</fullName>
    </recommendedName>
</protein>
<dbReference type="AlphaFoldDB" id="A0A2P4YLL8"/>
<dbReference type="OrthoDB" id="104542at2759"/>
<proteinExistence type="predicted"/>
<organism evidence="1 2">
    <name type="scientific">Phytophthora palmivora</name>
    <dbReference type="NCBI Taxonomy" id="4796"/>
    <lineage>
        <taxon>Eukaryota</taxon>
        <taxon>Sar</taxon>
        <taxon>Stramenopiles</taxon>
        <taxon>Oomycota</taxon>
        <taxon>Peronosporomycetes</taxon>
        <taxon>Peronosporales</taxon>
        <taxon>Peronosporaceae</taxon>
        <taxon>Phytophthora</taxon>
    </lineage>
</organism>
<evidence type="ECO:0000313" key="1">
    <source>
        <dbReference type="EMBL" id="POM78704.1"/>
    </source>
</evidence>